<proteinExistence type="predicted"/>
<reference evidence="2" key="1">
    <citation type="journal article" date="2019" name="Int. J. Syst. Evol. Microbiol.">
        <title>The Global Catalogue of Microorganisms (GCM) 10K type strain sequencing project: providing services to taxonomists for standard genome sequencing and annotation.</title>
        <authorList>
            <consortium name="The Broad Institute Genomics Platform"/>
            <consortium name="The Broad Institute Genome Sequencing Center for Infectious Disease"/>
            <person name="Wu L."/>
            <person name="Ma J."/>
        </authorList>
    </citation>
    <scope>NUCLEOTIDE SEQUENCE [LARGE SCALE GENOMIC DNA]</scope>
    <source>
        <strain evidence="2">CCM 8749</strain>
    </source>
</reference>
<dbReference type="InterPro" id="IPR036397">
    <property type="entry name" value="RNaseH_sf"/>
</dbReference>
<name>A0ABW1IN01_9BACL</name>
<evidence type="ECO:0000313" key="2">
    <source>
        <dbReference type="Proteomes" id="UP001596250"/>
    </source>
</evidence>
<dbReference type="EMBL" id="JBHSQV010000099">
    <property type="protein sequence ID" value="MFC5986450.1"/>
    <property type="molecule type" value="Genomic_DNA"/>
</dbReference>
<gene>
    <name evidence="1" type="ORF">ACFPXP_08410</name>
</gene>
<sequence length="368" mass="42700">MQFNELKLNADLMYFGRKYTVITIDPPTVSLRRSEGDGETIRINFYELVTNPSFRPGKIMLKSIEEQDNKYRSILDAIDGNKREQVSFRFNLIKPILVLERVKQHDLKAIYEFYEFYKEYLSESQAPEDLTQEELIEKIKDKYSKEDEDGITPRGVSVRTIKRHLAKFRLAEAEMATRGEEALVSRAGEGHLYRTDNKLLEICHPKKPDWVLDTFTIRLDEKYIPILKNTIEKQYLNVKKPSKQAVFDSIELQCIKLGIEPPKWITIMKLLGRIKESVEIRLREGDRAAAKFDSVERGYSNNEAMYPLHIVQIDHTQLDMDVLDEAGYELGRPWITLGIDVWTYPCQVDSFKKTKQPSGVDIVSVPDG</sequence>
<dbReference type="RefSeq" id="WP_379893782.1">
    <property type="nucleotide sequence ID" value="NZ_CBCSCT010000113.1"/>
</dbReference>
<dbReference type="Gene3D" id="3.30.420.10">
    <property type="entry name" value="Ribonuclease H-like superfamily/Ribonuclease H"/>
    <property type="match status" value="1"/>
</dbReference>
<organism evidence="1 2">
    <name type="scientific">Marinicrinis lubricantis</name>
    <dbReference type="NCBI Taxonomy" id="2086470"/>
    <lineage>
        <taxon>Bacteria</taxon>
        <taxon>Bacillati</taxon>
        <taxon>Bacillota</taxon>
        <taxon>Bacilli</taxon>
        <taxon>Bacillales</taxon>
        <taxon>Paenibacillaceae</taxon>
    </lineage>
</organism>
<evidence type="ECO:0000313" key="1">
    <source>
        <dbReference type="EMBL" id="MFC5986450.1"/>
    </source>
</evidence>
<dbReference type="Proteomes" id="UP001596250">
    <property type="component" value="Unassembled WGS sequence"/>
</dbReference>
<keyword evidence="2" id="KW-1185">Reference proteome</keyword>
<comment type="caution">
    <text evidence="1">The sequence shown here is derived from an EMBL/GenBank/DDBJ whole genome shotgun (WGS) entry which is preliminary data.</text>
</comment>
<protein>
    <submittedName>
        <fullName evidence="1">Uncharacterized protein</fullName>
    </submittedName>
</protein>
<accession>A0ABW1IN01</accession>